<sequence length="135" mass="14236">MEFLDQSRLAQFSEALGRVVNSECMEGPEQDLLDALASPNEDYISADAGDGSEPSSQSNSQPRKLRKTCDFASTKDLEELVFSAGLSANKVSAHDVPTSSMAGSITSIQSTAFCSGAAVDAIDHSLPSRPDFSAD</sequence>
<keyword evidence="3" id="KW-1185">Reference proteome</keyword>
<comment type="caution">
    <text evidence="2">The sequence shown here is derived from an EMBL/GenBank/DDBJ whole genome shotgun (WGS) entry which is preliminary data.</text>
</comment>
<dbReference type="VEuPathDB" id="ToxoDB:TGME49_270280"/>
<gene>
    <name evidence="2" type="ORF">TGRH88_081080</name>
</gene>
<evidence type="ECO:0000313" key="3">
    <source>
        <dbReference type="Proteomes" id="UP000557509"/>
    </source>
</evidence>
<feature type="region of interest" description="Disordered" evidence="1">
    <location>
        <begin position="39"/>
        <end position="66"/>
    </location>
</feature>
<dbReference type="EMBL" id="JAAUHK010000194">
    <property type="protein sequence ID" value="KAF4642293.1"/>
    <property type="molecule type" value="Genomic_DNA"/>
</dbReference>
<dbReference type="AlphaFoldDB" id="A0A7J6K496"/>
<protein>
    <submittedName>
        <fullName evidence="2">Uncharacterized protein</fullName>
    </submittedName>
</protein>
<feature type="compositionally biased region" description="Polar residues" evidence="1">
    <location>
        <begin position="53"/>
        <end position="62"/>
    </location>
</feature>
<accession>A0A7J6K496</accession>
<organism evidence="2 3">
    <name type="scientific">Toxoplasma gondii</name>
    <dbReference type="NCBI Taxonomy" id="5811"/>
    <lineage>
        <taxon>Eukaryota</taxon>
        <taxon>Sar</taxon>
        <taxon>Alveolata</taxon>
        <taxon>Apicomplexa</taxon>
        <taxon>Conoidasida</taxon>
        <taxon>Coccidia</taxon>
        <taxon>Eucoccidiorida</taxon>
        <taxon>Eimeriorina</taxon>
        <taxon>Sarcocystidae</taxon>
        <taxon>Toxoplasma</taxon>
    </lineage>
</organism>
<reference evidence="2 3" key="1">
    <citation type="submission" date="2020-03" db="EMBL/GenBank/DDBJ databases">
        <title>Genome sequence of Toxoplasma gondii RH-88 strain.</title>
        <authorList>
            <person name="Lorenzi H.A."/>
            <person name="Venepally P."/>
            <person name="Rozenberg A."/>
            <person name="Sibley D."/>
        </authorList>
    </citation>
    <scope>NUCLEOTIDE SEQUENCE [LARGE SCALE GENOMIC DNA]</scope>
    <source>
        <strain evidence="2 3">RH-88</strain>
    </source>
</reference>
<evidence type="ECO:0000313" key="2">
    <source>
        <dbReference type="EMBL" id="KAF4642293.1"/>
    </source>
</evidence>
<evidence type="ECO:0000256" key="1">
    <source>
        <dbReference type="SAM" id="MobiDB-lite"/>
    </source>
</evidence>
<name>A0A7J6K496_TOXGO</name>
<proteinExistence type="predicted"/>
<dbReference type="Proteomes" id="UP000557509">
    <property type="component" value="Unassembled WGS sequence"/>
</dbReference>